<name>A0A423JW64_9PSED</name>
<dbReference type="AlphaFoldDB" id="A0A423JW64"/>
<sequence>MVLAYVQLSSTRFEGYTVWHSTDAIGFNNHICPHIQLINNTESKSVDSSSILADCYIAQWLIKHELMYYFLCINIENRYLIIFHAMHNEQQVVVFTKCKSTNATSIPSPYKYSGNRIDFSQIPTGIYINNFAILSCQKNGARCYGRDLTYKITGFRRLFHLRISNKCRVKY</sequence>
<gene>
    <name evidence="1" type="ORF">BK666_23165</name>
</gene>
<evidence type="ECO:0000313" key="1">
    <source>
        <dbReference type="EMBL" id="RON41928.1"/>
    </source>
</evidence>
<organism evidence="1 2">
    <name type="scientific">Pseudomonas frederiksbergensis</name>
    <dbReference type="NCBI Taxonomy" id="104087"/>
    <lineage>
        <taxon>Bacteria</taxon>
        <taxon>Pseudomonadati</taxon>
        <taxon>Pseudomonadota</taxon>
        <taxon>Gammaproteobacteria</taxon>
        <taxon>Pseudomonadales</taxon>
        <taxon>Pseudomonadaceae</taxon>
        <taxon>Pseudomonas</taxon>
    </lineage>
</organism>
<proteinExistence type="predicted"/>
<protein>
    <submittedName>
        <fullName evidence="1">Uncharacterized protein</fullName>
    </submittedName>
</protein>
<accession>A0A423JW64</accession>
<dbReference type="Proteomes" id="UP000285349">
    <property type="component" value="Unassembled WGS sequence"/>
</dbReference>
<dbReference type="EMBL" id="MOBQ01000028">
    <property type="protein sequence ID" value="RON41928.1"/>
    <property type="molecule type" value="Genomic_DNA"/>
</dbReference>
<reference evidence="1 2" key="1">
    <citation type="submission" date="2016-10" db="EMBL/GenBank/DDBJ databases">
        <title>Comparative genome analysis of multiple Pseudomonas spp. focuses on biocontrol and plant growth promoting traits.</title>
        <authorList>
            <person name="Tao X.-Y."/>
            <person name="Taylor C.G."/>
        </authorList>
    </citation>
    <scope>NUCLEOTIDE SEQUENCE [LARGE SCALE GENOMIC DNA]</scope>
    <source>
        <strain evidence="1 2">37A10</strain>
    </source>
</reference>
<comment type="caution">
    <text evidence="1">The sequence shown here is derived from an EMBL/GenBank/DDBJ whole genome shotgun (WGS) entry which is preliminary data.</text>
</comment>
<evidence type="ECO:0000313" key="2">
    <source>
        <dbReference type="Proteomes" id="UP000285349"/>
    </source>
</evidence>